<dbReference type="PANTHER" id="PTHR21064">
    <property type="entry name" value="AMINOGLYCOSIDE PHOSPHOTRANSFERASE DOMAIN-CONTAINING PROTEIN-RELATED"/>
    <property type="match status" value="1"/>
</dbReference>
<dbReference type="InterPro" id="IPR050249">
    <property type="entry name" value="Pseudomonas-type_ThrB"/>
</dbReference>
<dbReference type="Gene3D" id="3.30.200.70">
    <property type="match status" value="1"/>
</dbReference>
<accession>A0A0D6Q260</accession>
<dbReference type="GO" id="GO:0009088">
    <property type="term" value="P:threonine biosynthetic process"/>
    <property type="evidence" value="ECO:0007669"/>
    <property type="project" value="TreeGrafter"/>
</dbReference>
<dbReference type="Pfam" id="PF01636">
    <property type="entry name" value="APH"/>
    <property type="match status" value="1"/>
</dbReference>
<dbReference type="InterPro" id="IPR002575">
    <property type="entry name" value="Aminoglycoside_PTrfase"/>
</dbReference>
<organism evidence="3 4">
    <name type="scientific">Komagataeibacter europaeus NBRC 3261</name>
    <dbReference type="NCBI Taxonomy" id="1234669"/>
    <lineage>
        <taxon>Bacteria</taxon>
        <taxon>Pseudomonadati</taxon>
        <taxon>Pseudomonadota</taxon>
        <taxon>Alphaproteobacteria</taxon>
        <taxon>Acetobacterales</taxon>
        <taxon>Acetobacteraceae</taxon>
        <taxon>Komagataeibacter</taxon>
    </lineage>
</organism>
<dbReference type="PANTHER" id="PTHR21064:SF6">
    <property type="entry name" value="AMINOGLYCOSIDE PHOSPHOTRANSFERASE DOMAIN-CONTAINING PROTEIN"/>
    <property type="match status" value="1"/>
</dbReference>
<dbReference type="SUPFAM" id="SSF56112">
    <property type="entry name" value="Protein kinase-like (PK-like)"/>
    <property type="match status" value="1"/>
</dbReference>
<dbReference type="InterPro" id="IPR011009">
    <property type="entry name" value="Kinase-like_dom_sf"/>
</dbReference>
<dbReference type="EMBL" id="BANI01000149">
    <property type="protein sequence ID" value="GAN97378.1"/>
    <property type="molecule type" value="Genomic_DNA"/>
</dbReference>
<evidence type="ECO:0000313" key="4">
    <source>
        <dbReference type="Proteomes" id="UP000032675"/>
    </source>
</evidence>
<name>A0A0D6Q260_KOMEU</name>
<sequence length="327" mass="36908">MTDPAFLYRQAHAALVDYRLPDARATLLSISENVIFRIDAGDGRRYALRLHRPGYHSAPEIRSELAWLDALHAAGLEVPLPIPAHDGMSLRTVRCDDGIMRHAVLFAWMDGTEPTPDIDPAAFDRLGRITARLHDHSRHWTRPDGFIRKVWTPDTMTGPHALWGRWDTVPGMTEPALSLIADCVRQVDAQLAGYGRQSHRFGLIHADLRLANLLVSGRQTRLIDFDDCGISWFMQDLAAALSFHEDHPHVSRWVDHWLRGYSTTGAVTQADLDILPALVIQRRIQLLAWTGTHHDTRQVRSLGPDWADRTLGLCHAWTRGKLLHDIG</sequence>
<evidence type="ECO:0000256" key="1">
    <source>
        <dbReference type="ARBA" id="ARBA00038240"/>
    </source>
</evidence>
<dbReference type="Gene3D" id="1.10.510.10">
    <property type="entry name" value="Transferase(Phosphotransferase) domain 1"/>
    <property type="match status" value="1"/>
</dbReference>
<dbReference type="RefSeq" id="WP_048851874.1">
    <property type="nucleotide sequence ID" value="NZ_BANI01000149.1"/>
</dbReference>
<dbReference type="AlphaFoldDB" id="A0A0D6Q260"/>
<proteinExistence type="inferred from homology"/>
<dbReference type="Gene3D" id="1.20.1270.170">
    <property type="match status" value="1"/>
</dbReference>
<evidence type="ECO:0000259" key="2">
    <source>
        <dbReference type="Pfam" id="PF01636"/>
    </source>
</evidence>
<dbReference type="GO" id="GO:0004413">
    <property type="term" value="F:homoserine kinase activity"/>
    <property type="evidence" value="ECO:0007669"/>
    <property type="project" value="TreeGrafter"/>
</dbReference>
<feature type="domain" description="Aminoglycoside phosphotransferase" evidence="2">
    <location>
        <begin position="32"/>
        <end position="263"/>
    </location>
</feature>
<gene>
    <name evidence="3" type="ORF">Geu3261_0169_027</name>
</gene>
<reference evidence="3 4" key="1">
    <citation type="submission" date="2012-11" db="EMBL/GenBank/DDBJ databases">
        <title>Whole genome sequence of Gluconacetobacter europaeus NBRC3261.</title>
        <authorList>
            <person name="Azuma Y."/>
            <person name="Higashiura N."/>
            <person name="Hirakawa H."/>
            <person name="Matsushita K."/>
        </authorList>
    </citation>
    <scope>NUCLEOTIDE SEQUENCE [LARGE SCALE GENOMIC DNA]</scope>
    <source>
        <strain evidence="3 4">NBRC 3261</strain>
    </source>
</reference>
<comment type="similarity">
    <text evidence="1">Belongs to the pseudomonas-type ThrB family.</text>
</comment>
<evidence type="ECO:0000313" key="3">
    <source>
        <dbReference type="EMBL" id="GAN97378.1"/>
    </source>
</evidence>
<protein>
    <recommendedName>
        <fullName evidence="2">Aminoglycoside phosphotransferase domain-containing protein</fullName>
    </recommendedName>
</protein>
<comment type="caution">
    <text evidence="3">The sequence shown here is derived from an EMBL/GenBank/DDBJ whole genome shotgun (WGS) entry which is preliminary data.</text>
</comment>
<dbReference type="Proteomes" id="UP000032675">
    <property type="component" value="Unassembled WGS sequence"/>
</dbReference>